<keyword evidence="1 6" id="KW-0812">Transmembrane</keyword>
<dbReference type="Proteomes" id="UP000694844">
    <property type="component" value="Chromosome 3"/>
</dbReference>
<evidence type="ECO:0000256" key="1">
    <source>
        <dbReference type="ARBA" id="ARBA00022692"/>
    </source>
</evidence>
<accession>A0A8B8CYR1</accession>
<dbReference type="RefSeq" id="XP_022320374.1">
    <property type="nucleotide sequence ID" value="XM_022464666.1"/>
</dbReference>
<proteinExistence type="predicted"/>
<evidence type="ECO:0000256" key="5">
    <source>
        <dbReference type="ARBA" id="ARBA00023329"/>
    </source>
</evidence>
<keyword evidence="7" id="KW-1185">Reference proteome</keyword>
<evidence type="ECO:0000256" key="4">
    <source>
        <dbReference type="ARBA" id="ARBA00023136"/>
    </source>
</evidence>
<dbReference type="RefSeq" id="XP_022320249.1">
    <property type="nucleotide sequence ID" value="XM_022464541.1"/>
</dbReference>
<dbReference type="PANTHER" id="PTHR31792:SF3">
    <property type="entry name" value="VACUOLAR ATPASE ASSEMBLY INTEGRAL MEMBRANE PROTEIN VMA21"/>
    <property type="match status" value="1"/>
</dbReference>
<name>A0A8B8CYR1_CRAVI</name>
<keyword evidence="3 6" id="KW-1133">Transmembrane helix</keyword>
<feature type="transmembrane region" description="Helical" evidence="6">
    <location>
        <begin position="21"/>
        <end position="40"/>
    </location>
</feature>
<dbReference type="OrthoDB" id="160405at2759"/>
<dbReference type="GO" id="GO:0031410">
    <property type="term" value="C:cytoplasmic vesicle"/>
    <property type="evidence" value="ECO:0007669"/>
    <property type="project" value="UniProtKB-KW"/>
</dbReference>
<dbReference type="AlphaFoldDB" id="A0A8B8CYR1"/>
<dbReference type="PANTHER" id="PTHR31792">
    <property type="entry name" value="VACUOLAR ATPASE ASSEMBLY INTEGRAL MEMBRANE PROTEIN VMA21"/>
    <property type="match status" value="1"/>
</dbReference>
<evidence type="ECO:0000313" key="7">
    <source>
        <dbReference type="Proteomes" id="UP000694844"/>
    </source>
</evidence>
<evidence type="ECO:0000313" key="8">
    <source>
        <dbReference type="RefSeq" id="XP_022320249.1"/>
    </source>
</evidence>
<dbReference type="GeneID" id="111122765"/>
<evidence type="ECO:0000313" key="9">
    <source>
        <dbReference type="RefSeq" id="XP_022320374.1"/>
    </source>
</evidence>
<evidence type="ECO:0000256" key="6">
    <source>
        <dbReference type="SAM" id="Phobius"/>
    </source>
</evidence>
<evidence type="ECO:0000256" key="3">
    <source>
        <dbReference type="ARBA" id="ARBA00022989"/>
    </source>
</evidence>
<feature type="transmembrane region" description="Helical" evidence="6">
    <location>
        <begin position="60"/>
        <end position="81"/>
    </location>
</feature>
<gene>
    <name evidence="9" type="primary">LOC111122765</name>
    <name evidence="8" type="synonym">LOC111122677</name>
</gene>
<keyword evidence="2" id="KW-0256">Endoplasmic reticulum</keyword>
<reference evidence="8 9" key="1">
    <citation type="submission" date="2025-04" db="UniProtKB">
        <authorList>
            <consortium name="RefSeq"/>
        </authorList>
    </citation>
    <scope>IDENTIFICATION</scope>
    <source>
        <tissue evidence="8 9">Whole sample</tissue>
    </source>
</reference>
<dbReference type="KEGG" id="cvn:111122677"/>
<sequence>MADDLRSRIMKDEAHSNSVMKTMILFSLAMIFFPVFLYFFSKGMLFEGMMGISSQDSSFYAAFVSIGAVHVILGLFLYTAFTEDTSKPTTLKTE</sequence>
<dbReference type="KEGG" id="cvn:111122765"/>
<dbReference type="GO" id="GO:0005789">
    <property type="term" value="C:endoplasmic reticulum membrane"/>
    <property type="evidence" value="ECO:0007669"/>
    <property type="project" value="TreeGrafter"/>
</dbReference>
<keyword evidence="5" id="KW-0968">Cytoplasmic vesicle</keyword>
<organism evidence="7 9">
    <name type="scientific">Crassostrea virginica</name>
    <name type="common">Eastern oyster</name>
    <dbReference type="NCBI Taxonomy" id="6565"/>
    <lineage>
        <taxon>Eukaryota</taxon>
        <taxon>Metazoa</taxon>
        <taxon>Spiralia</taxon>
        <taxon>Lophotrochozoa</taxon>
        <taxon>Mollusca</taxon>
        <taxon>Bivalvia</taxon>
        <taxon>Autobranchia</taxon>
        <taxon>Pteriomorphia</taxon>
        <taxon>Ostreida</taxon>
        <taxon>Ostreoidea</taxon>
        <taxon>Ostreidae</taxon>
        <taxon>Crassostrea</taxon>
    </lineage>
</organism>
<protein>
    <submittedName>
        <fullName evidence="8 9">Vacuolar ATPase assembly integral membrane protein vma21-like</fullName>
    </submittedName>
</protein>
<dbReference type="GO" id="GO:0070072">
    <property type="term" value="P:vacuolar proton-transporting V-type ATPase complex assembly"/>
    <property type="evidence" value="ECO:0007669"/>
    <property type="project" value="InterPro"/>
</dbReference>
<evidence type="ECO:0000256" key="2">
    <source>
        <dbReference type="ARBA" id="ARBA00022824"/>
    </source>
</evidence>
<dbReference type="InterPro" id="IPR019013">
    <property type="entry name" value="Vma21"/>
</dbReference>
<dbReference type="Pfam" id="PF09446">
    <property type="entry name" value="VMA21"/>
    <property type="match status" value="1"/>
</dbReference>
<keyword evidence="4 6" id="KW-0472">Membrane</keyword>